<gene>
    <name evidence="1" type="ORF">CS060_05250</name>
</gene>
<reference evidence="1 2" key="1">
    <citation type="submission" date="2017-10" db="EMBL/GenBank/DDBJ databases">
        <title>Draft genome sequence of Anoxybacillus flavithermus KU2-6-11 from caldera Uzon (Russia:Kamchtka).</title>
        <authorList>
            <person name="Korzhuk A.V."/>
            <person name="Rozanov A.S."/>
            <person name="Bryanskaya A.V."/>
            <person name="Peltek S.E."/>
        </authorList>
    </citation>
    <scope>NUCLEOTIDE SEQUENCE [LARGE SCALE GENOMIC DNA]</scope>
    <source>
        <strain evidence="1 2">KU2-6_11</strain>
    </source>
</reference>
<comment type="caution">
    <text evidence="1">The sequence shown here is derived from an EMBL/GenBank/DDBJ whole genome shotgun (WGS) entry which is preliminary data.</text>
</comment>
<proteinExistence type="predicted"/>
<protein>
    <submittedName>
        <fullName evidence="1">Uncharacterized protein</fullName>
    </submittedName>
</protein>
<dbReference type="Proteomes" id="UP000230559">
    <property type="component" value="Unassembled WGS sequence"/>
</dbReference>
<dbReference type="EMBL" id="PEDM01000007">
    <property type="protein sequence ID" value="PIC05280.1"/>
    <property type="molecule type" value="Genomic_DNA"/>
</dbReference>
<organism evidence="1 2">
    <name type="scientific">Anoxybacillus flavithermus</name>
    <dbReference type="NCBI Taxonomy" id="33934"/>
    <lineage>
        <taxon>Bacteria</taxon>
        <taxon>Bacillati</taxon>
        <taxon>Bacillota</taxon>
        <taxon>Bacilli</taxon>
        <taxon>Bacillales</taxon>
        <taxon>Anoxybacillaceae</taxon>
        <taxon>Anoxybacillus</taxon>
    </lineage>
</organism>
<name>A0A2G5RRF6_9BACL</name>
<evidence type="ECO:0000313" key="1">
    <source>
        <dbReference type="EMBL" id="PIC05280.1"/>
    </source>
</evidence>
<dbReference type="AlphaFoldDB" id="A0A2G5RRF6"/>
<evidence type="ECO:0000313" key="2">
    <source>
        <dbReference type="Proteomes" id="UP000230559"/>
    </source>
</evidence>
<dbReference type="RefSeq" id="WP_099668750.1">
    <property type="nucleotide sequence ID" value="NZ_PEDM01000007.1"/>
</dbReference>
<sequence>MRKLFTMMILILFVTYLIHKTNEGANFHSPVYSGNELKIGIVGDIPKIREKNVSFIQMSMEDVLQKKFTNLDSVFITKKHLKEAAEPQYAKIYWESPIPFVFIDSEKVYLAFLDDQLSYEDAHIIKSGDYVVGFYKDTYFGMGLYNNIRNEKTIQDCYSRLFVIIERFKNTGKILIK</sequence>
<accession>A0A2G5RRF6</accession>